<evidence type="ECO:0000313" key="3">
    <source>
        <dbReference type="EMBL" id="GMT03781.1"/>
    </source>
</evidence>
<proteinExistence type="predicted"/>
<feature type="compositionally biased region" description="Basic and acidic residues" evidence="1">
    <location>
        <begin position="791"/>
        <end position="803"/>
    </location>
</feature>
<feature type="compositionally biased region" description="Low complexity" evidence="1">
    <location>
        <begin position="1015"/>
        <end position="1034"/>
    </location>
</feature>
<dbReference type="EMBL" id="BTSX01000006">
    <property type="protein sequence ID" value="GMT03781.1"/>
    <property type="molecule type" value="Genomic_DNA"/>
</dbReference>
<feature type="region of interest" description="Disordered" evidence="1">
    <location>
        <begin position="252"/>
        <end position="286"/>
    </location>
</feature>
<feature type="compositionally biased region" description="Basic and acidic residues" evidence="1">
    <location>
        <begin position="832"/>
        <end position="847"/>
    </location>
</feature>
<protein>
    <recommendedName>
        <fullName evidence="2">BTB domain-containing protein</fullName>
    </recommendedName>
</protein>
<feature type="domain" description="BTB" evidence="2">
    <location>
        <begin position="393"/>
        <end position="454"/>
    </location>
</feature>
<dbReference type="SMART" id="SM00225">
    <property type="entry name" value="BTB"/>
    <property type="match status" value="1"/>
</dbReference>
<evidence type="ECO:0000259" key="2">
    <source>
        <dbReference type="PROSITE" id="PS50097"/>
    </source>
</evidence>
<dbReference type="Proteomes" id="UP001432027">
    <property type="component" value="Unassembled WGS sequence"/>
</dbReference>
<gene>
    <name evidence="3" type="ORF">PENTCL1PPCAC_25955</name>
</gene>
<feature type="compositionally biased region" description="Low complexity" evidence="1">
    <location>
        <begin position="991"/>
        <end position="1005"/>
    </location>
</feature>
<feature type="compositionally biased region" description="Basic and acidic residues" evidence="1">
    <location>
        <begin position="157"/>
        <end position="177"/>
    </location>
</feature>
<dbReference type="PANTHER" id="PTHR22427:SF7">
    <property type="entry name" value="GH15728P"/>
    <property type="match status" value="1"/>
</dbReference>
<feature type="region of interest" description="Disordered" evidence="1">
    <location>
        <begin position="751"/>
        <end position="969"/>
    </location>
</feature>
<comment type="caution">
    <text evidence="3">The sequence shown here is derived from an EMBL/GenBank/DDBJ whole genome shotgun (WGS) entry which is preliminary data.</text>
</comment>
<feature type="domain" description="BTB" evidence="2">
    <location>
        <begin position="49"/>
        <end position="118"/>
    </location>
</feature>
<feature type="region of interest" description="Disordered" evidence="1">
    <location>
        <begin position="991"/>
        <end position="1064"/>
    </location>
</feature>
<feature type="region of interest" description="Disordered" evidence="1">
    <location>
        <begin position="124"/>
        <end position="203"/>
    </location>
</feature>
<dbReference type="PANTHER" id="PTHR22427">
    <property type="entry name" value="GH15728P"/>
    <property type="match status" value="1"/>
</dbReference>
<name>A0AAV5UA75_9BILA</name>
<feature type="compositionally biased region" description="Basic and acidic residues" evidence="1">
    <location>
        <begin position="916"/>
        <end position="930"/>
    </location>
</feature>
<dbReference type="AlphaFoldDB" id="A0AAV5UA75"/>
<dbReference type="InterPro" id="IPR000210">
    <property type="entry name" value="BTB/POZ_dom"/>
</dbReference>
<feature type="compositionally biased region" description="Low complexity" evidence="1">
    <location>
        <begin position="808"/>
        <end position="826"/>
    </location>
</feature>
<evidence type="ECO:0000256" key="1">
    <source>
        <dbReference type="SAM" id="MobiDB-lite"/>
    </source>
</evidence>
<keyword evidence="4" id="KW-1185">Reference proteome</keyword>
<dbReference type="Pfam" id="PF00651">
    <property type="entry name" value="BTB"/>
    <property type="match status" value="1"/>
</dbReference>
<feature type="compositionally biased region" description="Basic and acidic residues" evidence="1">
    <location>
        <begin position="274"/>
        <end position="284"/>
    </location>
</feature>
<feature type="compositionally biased region" description="Basic and acidic residues" evidence="1">
    <location>
        <begin position="875"/>
        <end position="886"/>
    </location>
</feature>
<sequence length="1064" mass="117520">MRSSSVVFTAPGTASPPEEYIADRERLQRKLASGLRAAMATLVGNIENADLVLVSADGKKIPAHECILRARAPGFYQRHVEATISVMERQRSESGPREVAIGDIDSAGLEFFIHSVYTEDEIAMFPSTTEGAEERRDGGSRNSNRSFTMGDEETDLEEFRSDMEDSSQRDPAPKGDRITPMGQQHMHQLQHAPASAMLQQQSMQMQQLLQQQQEQQESLRAQLSRQQSAPIYAVPSTMTSFRDLASGSPMNSSIYSLGGRSEIGPDIPEEEEDSDRRDSARTEDSVSSFIRLDSVTDTCPSRPTPVVSPTKRQKAIFPMFIGIGDDGDVDRVVPEGIRGRAMMAKRLSVASLTSLTSIDMMTTSEVNLDPPEKHPSCPLAADLLRMYLDNIDTDVVIKTENGDLFAHKCILSAMCPFFRQQLKKSPKLEMKGYSKNTVHFLLSFLYGGVTTIPDEVDVWEIVSLATHLNLKHLVELVILHLKMTRCHYFHRPCSGCVSAAFDILPHLQSIRCLKPLYEEVMQWQARHFSRIWKSRVFLHANEKWHRECFDAVIQYMDDETLIDIILSCERLQTCLPRVRSEASTVVATYVNEILDLALQFLAHSFHLIVTSKSFITQGKGLALNVGLLEELLPPLVHSLSADVAIKTYIGLTEIRDSIRNTPPRQDERGFPVEENSPRFLTLVHRLCDLIDKHLLHFAASVVRADSFVMLPEEEQQRIHDTGLFVEMRQPKATPPRLSSFYRTYKRSASAGVQPLSGQMFDARKRTQSIERSPQSSPHHVRREPAEVPMEEETKAEAPKKSEETAMEVTSVPAAQPVQQVQQPSTSRGVSPRTEKSEKEKRKTDKPEPQQAPPAAKDSPPQPSKMTSPAPPASTSKDKENQKEKEPTSASTTTARDPVTRKTSEGRRSPVKAVRGRAIETEDGGRFERQQTHTIIQPTEAAKAAAAASLPGPSPKKVPEKPKSVVKPMPQESLAKERALPRVGPAAAAAVVAPAAGRAAAAAAKAEPSKIRSSIPRKAATPAAPAAASRSATDTTSRRRQPEAAAGAASRAPRSPKTARKTMAN</sequence>
<feature type="compositionally biased region" description="Basic and acidic residues" evidence="1">
    <location>
        <begin position="897"/>
        <end position="907"/>
    </location>
</feature>
<evidence type="ECO:0000313" key="4">
    <source>
        <dbReference type="Proteomes" id="UP001432027"/>
    </source>
</evidence>
<dbReference type="InterPro" id="IPR011333">
    <property type="entry name" value="SKP1/BTB/POZ_sf"/>
</dbReference>
<feature type="compositionally biased region" description="Low complexity" evidence="1">
    <location>
        <begin position="194"/>
        <end position="203"/>
    </location>
</feature>
<organism evidence="3 4">
    <name type="scientific">Pristionchus entomophagus</name>
    <dbReference type="NCBI Taxonomy" id="358040"/>
    <lineage>
        <taxon>Eukaryota</taxon>
        <taxon>Metazoa</taxon>
        <taxon>Ecdysozoa</taxon>
        <taxon>Nematoda</taxon>
        <taxon>Chromadorea</taxon>
        <taxon>Rhabditida</taxon>
        <taxon>Rhabditina</taxon>
        <taxon>Diplogasteromorpha</taxon>
        <taxon>Diplogasteroidea</taxon>
        <taxon>Neodiplogasteridae</taxon>
        <taxon>Pristionchus</taxon>
    </lineage>
</organism>
<accession>A0AAV5UA75</accession>
<reference evidence="3" key="1">
    <citation type="submission" date="2023-10" db="EMBL/GenBank/DDBJ databases">
        <title>Genome assembly of Pristionchus species.</title>
        <authorList>
            <person name="Yoshida K."/>
            <person name="Sommer R.J."/>
        </authorList>
    </citation>
    <scope>NUCLEOTIDE SEQUENCE</scope>
    <source>
        <strain evidence="3">RS0144</strain>
    </source>
</reference>
<feature type="compositionally biased region" description="Low complexity" evidence="1">
    <location>
        <begin position="1042"/>
        <end position="1055"/>
    </location>
</feature>
<dbReference type="Pfam" id="PF26017">
    <property type="entry name" value="BACK_BTBD8"/>
    <property type="match status" value="1"/>
</dbReference>
<dbReference type="PROSITE" id="PS50097">
    <property type="entry name" value="BTB"/>
    <property type="match status" value="2"/>
</dbReference>
<dbReference type="InterPro" id="IPR043225">
    <property type="entry name" value="BACK_BTBD8"/>
</dbReference>
<dbReference type="Gene3D" id="3.30.710.10">
    <property type="entry name" value="Potassium Channel Kv1.1, Chain A"/>
    <property type="match status" value="2"/>
</dbReference>
<dbReference type="SUPFAM" id="SSF54695">
    <property type="entry name" value="POZ domain"/>
    <property type="match status" value="1"/>
</dbReference>